<evidence type="ECO:0000256" key="6">
    <source>
        <dbReference type="ARBA" id="ARBA00034125"/>
    </source>
</evidence>
<evidence type="ECO:0000256" key="7">
    <source>
        <dbReference type="SAM" id="Phobius"/>
    </source>
</evidence>
<comment type="caution">
    <text evidence="9">The sequence shown here is derived from an EMBL/GenBank/DDBJ whole genome shotgun (WGS) entry which is preliminary data.</text>
</comment>
<evidence type="ECO:0000256" key="4">
    <source>
        <dbReference type="ARBA" id="ARBA00022989"/>
    </source>
</evidence>
<organism evidence="9 10">
    <name type="scientific">Brevibacillus fulvus</name>
    <dbReference type="NCBI Taxonomy" id="1125967"/>
    <lineage>
        <taxon>Bacteria</taxon>
        <taxon>Bacillati</taxon>
        <taxon>Bacillota</taxon>
        <taxon>Bacilli</taxon>
        <taxon>Bacillales</taxon>
        <taxon>Paenibacillaceae</taxon>
        <taxon>Brevibacillus</taxon>
    </lineage>
</organism>
<accession>A0A938Y601</accession>
<evidence type="ECO:0000256" key="5">
    <source>
        <dbReference type="ARBA" id="ARBA00023136"/>
    </source>
</evidence>
<evidence type="ECO:0000256" key="2">
    <source>
        <dbReference type="ARBA" id="ARBA00022475"/>
    </source>
</evidence>
<proteinExistence type="inferred from homology"/>
<dbReference type="GO" id="GO:0015744">
    <property type="term" value="P:succinate transport"/>
    <property type="evidence" value="ECO:0007669"/>
    <property type="project" value="TreeGrafter"/>
</dbReference>
<dbReference type="PANTHER" id="PTHR34390:SF2">
    <property type="entry name" value="SUCCINATE TRANSPORTER SUBUNIT YJJP-RELATED"/>
    <property type="match status" value="1"/>
</dbReference>
<dbReference type="EMBL" id="JAFBEB010000021">
    <property type="protein sequence ID" value="MBM7592182.1"/>
    <property type="molecule type" value="Genomic_DNA"/>
</dbReference>
<comment type="subcellular location">
    <subcellularLocation>
        <location evidence="1">Cell membrane</location>
        <topology evidence="1">Multi-pass membrane protein</topology>
    </subcellularLocation>
</comment>
<protein>
    <submittedName>
        <fullName evidence="9">Uncharacterized membrane protein YjjP (DUF1212 family)</fullName>
    </submittedName>
</protein>
<name>A0A938Y601_9BACL</name>
<dbReference type="Proteomes" id="UP000717624">
    <property type="component" value="Unassembled WGS sequence"/>
</dbReference>
<gene>
    <name evidence="9" type="ORF">JOD01_003844</name>
</gene>
<dbReference type="InterPro" id="IPR010619">
    <property type="entry name" value="ThrE-like_N"/>
</dbReference>
<dbReference type="PANTHER" id="PTHR34390">
    <property type="entry name" value="UPF0442 PROTEIN YJJB-RELATED"/>
    <property type="match status" value="1"/>
</dbReference>
<sequence length="249" mass="27371">MGEDLVMDTCLLAGEIMLRSGGETYRTEDTMVLIARAAGMDEVHSFVTPTSIILSYRYMDKSYTRMIRTPERTIDLNKVTLVNDVSRKYVSGKITLISAYQLLQEIDQKKHIYPMWLQNVAAGVASGSFAVLSGATYYALLPTALAGMIVNICLFYFGKYLPFRFFIDFMSAIIGGMFVLLIYSLFPTLRLDLMLVGTMIPLFPGVAVTNSLRDLLSGDLMAGVSRGVEAVLTAVSVAVATVIILSLAR</sequence>
<keyword evidence="5 7" id="KW-0472">Membrane</keyword>
<dbReference type="GO" id="GO:0005886">
    <property type="term" value="C:plasma membrane"/>
    <property type="evidence" value="ECO:0007669"/>
    <property type="project" value="UniProtKB-SubCell"/>
</dbReference>
<evidence type="ECO:0000256" key="3">
    <source>
        <dbReference type="ARBA" id="ARBA00022692"/>
    </source>
</evidence>
<feature type="transmembrane region" description="Helical" evidence="7">
    <location>
        <begin position="230"/>
        <end position="248"/>
    </location>
</feature>
<keyword evidence="4 7" id="KW-1133">Transmembrane helix</keyword>
<evidence type="ECO:0000256" key="1">
    <source>
        <dbReference type="ARBA" id="ARBA00004651"/>
    </source>
</evidence>
<keyword evidence="10" id="KW-1185">Reference proteome</keyword>
<evidence type="ECO:0000259" key="8">
    <source>
        <dbReference type="Pfam" id="PF06738"/>
    </source>
</evidence>
<dbReference type="GO" id="GO:0022857">
    <property type="term" value="F:transmembrane transporter activity"/>
    <property type="evidence" value="ECO:0007669"/>
    <property type="project" value="InterPro"/>
</dbReference>
<dbReference type="InterPro" id="IPR050539">
    <property type="entry name" value="ThrE_Dicarb/AminoAcid_Exp"/>
</dbReference>
<dbReference type="Pfam" id="PF06738">
    <property type="entry name" value="ThrE"/>
    <property type="match status" value="1"/>
</dbReference>
<feature type="transmembrane region" description="Helical" evidence="7">
    <location>
        <begin position="165"/>
        <end position="186"/>
    </location>
</feature>
<evidence type="ECO:0000313" key="9">
    <source>
        <dbReference type="EMBL" id="MBM7592182.1"/>
    </source>
</evidence>
<evidence type="ECO:0000313" key="10">
    <source>
        <dbReference type="Proteomes" id="UP000717624"/>
    </source>
</evidence>
<keyword evidence="2" id="KW-1003">Cell membrane</keyword>
<dbReference type="AlphaFoldDB" id="A0A938Y601"/>
<feature type="domain" description="Threonine/serine exporter-like N-terminal" evidence="8">
    <location>
        <begin position="8"/>
        <end position="247"/>
    </location>
</feature>
<dbReference type="RefSeq" id="WP_204519911.1">
    <property type="nucleotide sequence ID" value="NZ_BAABIN010000032.1"/>
</dbReference>
<reference evidence="9" key="1">
    <citation type="submission" date="2021-01" db="EMBL/GenBank/DDBJ databases">
        <title>Genomic Encyclopedia of Type Strains, Phase IV (KMG-IV): sequencing the most valuable type-strain genomes for metagenomic binning, comparative biology and taxonomic classification.</title>
        <authorList>
            <person name="Goeker M."/>
        </authorList>
    </citation>
    <scope>NUCLEOTIDE SEQUENCE</scope>
    <source>
        <strain evidence="9">DSM 25523</strain>
    </source>
</reference>
<feature type="transmembrane region" description="Helical" evidence="7">
    <location>
        <begin position="137"/>
        <end position="158"/>
    </location>
</feature>
<keyword evidence="3 7" id="KW-0812">Transmembrane</keyword>
<comment type="similarity">
    <text evidence="6">Belongs to the ThrE exporter (TC 2.A.79) family.</text>
</comment>